<dbReference type="GO" id="GO:0005516">
    <property type="term" value="F:calmodulin binding"/>
    <property type="evidence" value="ECO:0007669"/>
    <property type="project" value="UniProtKB-KW"/>
</dbReference>
<evidence type="ECO:0000256" key="17">
    <source>
        <dbReference type="SAM" id="Phobius"/>
    </source>
</evidence>
<dbReference type="PROSITE" id="PS50057">
    <property type="entry name" value="FERM_3"/>
    <property type="match status" value="1"/>
</dbReference>
<keyword evidence="20" id="KW-1185">Reference proteome</keyword>
<protein>
    <recommendedName>
        <fullName evidence="14">Protein 4.1</fullName>
    </recommendedName>
    <alternativeName>
        <fullName evidence="15">Band 4.1</fullName>
    </alternativeName>
    <alternativeName>
        <fullName evidence="16">Erythrocyte membrane protein band 4.1</fullName>
    </alternativeName>
</protein>
<keyword evidence="4" id="KW-0813">Transport</keyword>
<dbReference type="InterPro" id="IPR011993">
    <property type="entry name" value="PH-like_dom_sf"/>
</dbReference>
<evidence type="ECO:0000259" key="18">
    <source>
        <dbReference type="PROSITE" id="PS50057"/>
    </source>
</evidence>
<dbReference type="InterPro" id="IPR018980">
    <property type="entry name" value="FERM_PH-like_C"/>
</dbReference>
<dbReference type="InterPro" id="IPR007477">
    <property type="entry name" value="SAB_dom"/>
</dbReference>
<dbReference type="GO" id="GO:0003779">
    <property type="term" value="F:actin binding"/>
    <property type="evidence" value="ECO:0007669"/>
    <property type="project" value="UniProtKB-KW"/>
</dbReference>
<evidence type="ECO:0000256" key="7">
    <source>
        <dbReference type="ARBA" id="ARBA00022618"/>
    </source>
</evidence>
<dbReference type="SMART" id="SM01195">
    <property type="entry name" value="FA"/>
    <property type="match status" value="1"/>
</dbReference>
<dbReference type="GO" id="GO:0030866">
    <property type="term" value="P:cortical actin cytoskeleton organization"/>
    <property type="evidence" value="ECO:0007669"/>
    <property type="project" value="InterPro"/>
</dbReference>
<evidence type="ECO:0000256" key="8">
    <source>
        <dbReference type="ARBA" id="ARBA00022776"/>
    </source>
</evidence>
<dbReference type="GO" id="GO:0005856">
    <property type="term" value="C:cytoskeleton"/>
    <property type="evidence" value="ECO:0007669"/>
    <property type="project" value="UniProtKB-SubCell"/>
</dbReference>
<evidence type="ECO:0000256" key="15">
    <source>
        <dbReference type="ARBA" id="ARBA00030419"/>
    </source>
</evidence>
<keyword evidence="10" id="KW-0009">Actin-binding</keyword>
<dbReference type="CDD" id="cd13184">
    <property type="entry name" value="FERM_C_4_1_family"/>
    <property type="match status" value="1"/>
</dbReference>
<dbReference type="Pfam" id="PF04382">
    <property type="entry name" value="SAB"/>
    <property type="match status" value="1"/>
</dbReference>
<dbReference type="InterPro" id="IPR000299">
    <property type="entry name" value="FERM_domain"/>
</dbReference>
<reference evidence="19" key="2">
    <citation type="submission" date="2025-08" db="UniProtKB">
        <authorList>
            <consortium name="Ensembl"/>
        </authorList>
    </citation>
    <scope>IDENTIFICATION</scope>
</reference>
<dbReference type="PANTHER" id="PTHR23280:SF12">
    <property type="entry name" value="PROTEIN 4.1"/>
    <property type="match status" value="1"/>
</dbReference>
<dbReference type="InterPro" id="IPR019747">
    <property type="entry name" value="FERM_CS"/>
</dbReference>
<keyword evidence="9" id="KW-0112">Calmodulin-binding</keyword>
<dbReference type="AlphaFoldDB" id="A0A672ZYD1"/>
<name>A0A672ZYD1_9TELE</name>
<dbReference type="Gene3D" id="2.30.29.30">
    <property type="entry name" value="Pleckstrin-homology domain (PH domain)/Phosphotyrosine-binding domain (PTB)"/>
    <property type="match status" value="1"/>
</dbReference>
<dbReference type="InterPro" id="IPR014352">
    <property type="entry name" value="FERM/acyl-CoA-bd_prot_sf"/>
</dbReference>
<dbReference type="Pfam" id="PF09379">
    <property type="entry name" value="FERM_N"/>
    <property type="match status" value="1"/>
</dbReference>
<dbReference type="SMART" id="SM01196">
    <property type="entry name" value="FERM_C"/>
    <property type="match status" value="1"/>
</dbReference>
<dbReference type="Ensembl" id="ENSSORT00005022742.1">
    <property type="protein sequence ID" value="ENSSORP00005022086.1"/>
    <property type="gene ID" value="ENSSORG00005009463.1"/>
</dbReference>
<dbReference type="Gene3D" id="1.20.80.10">
    <property type="match status" value="1"/>
</dbReference>
<keyword evidence="17" id="KW-0812">Transmembrane</keyword>
<dbReference type="InterPro" id="IPR000798">
    <property type="entry name" value="Ez/rad/moesin-like"/>
</dbReference>
<dbReference type="FunFam" id="1.20.80.10:FF:000001">
    <property type="entry name" value="Erythrocyte membrane protein band 4.1"/>
    <property type="match status" value="1"/>
</dbReference>
<keyword evidence="12" id="KW-0539">Nucleus</keyword>
<keyword evidence="7" id="KW-0132">Cell division</keyword>
<dbReference type="SUPFAM" id="SSF54236">
    <property type="entry name" value="Ubiquitin-like"/>
    <property type="match status" value="1"/>
</dbReference>
<keyword evidence="11" id="KW-0206">Cytoskeleton</keyword>
<dbReference type="GO" id="GO:0005938">
    <property type="term" value="C:cell cortex"/>
    <property type="evidence" value="ECO:0007669"/>
    <property type="project" value="UniProtKB-SubCell"/>
</dbReference>
<organism evidence="19 20">
    <name type="scientific">Sphaeramia orbicularis</name>
    <name type="common">orbiculate cardinalfish</name>
    <dbReference type="NCBI Taxonomy" id="375764"/>
    <lineage>
        <taxon>Eukaryota</taxon>
        <taxon>Metazoa</taxon>
        <taxon>Chordata</taxon>
        <taxon>Craniata</taxon>
        <taxon>Vertebrata</taxon>
        <taxon>Euteleostomi</taxon>
        <taxon>Actinopterygii</taxon>
        <taxon>Neopterygii</taxon>
        <taxon>Teleostei</taxon>
        <taxon>Neoteleostei</taxon>
        <taxon>Acanthomorphata</taxon>
        <taxon>Gobiaria</taxon>
        <taxon>Kurtiformes</taxon>
        <taxon>Apogonoidei</taxon>
        <taxon>Apogonidae</taxon>
        <taxon>Apogoninae</taxon>
        <taxon>Sphaeramia</taxon>
    </lineage>
</organism>
<evidence type="ECO:0000313" key="19">
    <source>
        <dbReference type="Ensembl" id="ENSSORP00005022086.1"/>
    </source>
</evidence>
<evidence type="ECO:0000256" key="6">
    <source>
        <dbReference type="ARBA" id="ARBA00022553"/>
    </source>
</evidence>
<dbReference type="FunFam" id="3.10.20.90:FF:000002">
    <property type="entry name" value="Erythrocyte protein band 4.1-like 3"/>
    <property type="match status" value="1"/>
</dbReference>
<keyword evidence="17" id="KW-0472">Membrane</keyword>
<dbReference type="PROSITE" id="PS00660">
    <property type="entry name" value="FERM_1"/>
    <property type="match status" value="1"/>
</dbReference>
<reference evidence="19" key="1">
    <citation type="submission" date="2019-06" db="EMBL/GenBank/DDBJ databases">
        <authorList>
            <consortium name="Wellcome Sanger Institute Data Sharing"/>
        </authorList>
    </citation>
    <scope>NUCLEOTIDE SEQUENCE [LARGE SCALE GENOMIC DNA]</scope>
</reference>
<keyword evidence="5" id="KW-0963">Cytoplasm</keyword>
<dbReference type="GO" id="GO:0051301">
    <property type="term" value="P:cell division"/>
    <property type="evidence" value="ECO:0007669"/>
    <property type="project" value="UniProtKB-KW"/>
</dbReference>
<keyword evidence="6" id="KW-0597">Phosphoprotein</keyword>
<keyword evidence="17" id="KW-1133">Transmembrane helix</keyword>
<dbReference type="FunFam" id="2.30.29.30:FF:000001">
    <property type="entry name" value="Erythrocyte membrane protein band 4.1"/>
    <property type="match status" value="1"/>
</dbReference>
<dbReference type="PROSITE" id="PS00661">
    <property type="entry name" value="FERM_2"/>
    <property type="match status" value="1"/>
</dbReference>
<evidence type="ECO:0000256" key="11">
    <source>
        <dbReference type="ARBA" id="ARBA00023212"/>
    </source>
</evidence>
<keyword evidence="13" id="KW-0131">Cell cycle</keyword>
<dbReference type="InterPro" id="IPR019748">
    <property type="entry name" value="FERM_central"/>
</dbReference>
<dbReference type="PRINTS" id="PR00935">
    <property type="entry name" value="BAND41"/>
</dbReference>
<dbReference type="InterPro" id="IPR014847">
    <property type="entry name" value="FA"/>
</dbReference>
<dbReference type="PRINTS" id="PR00661">
    <property type="entry name" value="ERMFAMILY"/>
</dbReference>
<evidence type="ECO:0000256" key="1">
    <source>
        <dbReference type="ARBA" id="ARBA00004123"/>
    </source>
</evidence>
<dbReference type="Gene3D" id="3.10.20.90">
    <property type="entry name" value="Phosphatidylinositol 3-kinase Catalytic Subunit, Chain A, domain 1"/>
    <property type="match status" value="1"/>
</dbReference>
<evidence type="ECO:0000256" key="3">
    <source>
        <dbReference type="ARBA" id="ARBA00004544"/>
    </source>
</evidence>
<evidence type="ECO:0000256" key="13">
    <source>
        <dbReference type="ARBA" id="ARBA00023306"/>
    </source>
</evidence>
<dbReference type="GO" id="GO:0005634">
    <property type="term" value="C:nucleus"/>
    <property type="evidence" value="ECO:0007669"/>
    <property type="project" value="UniProtKB-SubCell"/>
</dbReference>
<evidence type="ECO:0000256" key="14">
    <source>
        <dbReference type="ARBA" id="ARBA00023658"/>
    </source>
</evidence>
<evidence type="ECO:0000256" key="16">
    <source>
        <dbReference type="ARBA" id="ARBA00032586"/>
    </source>
</evidence>
<dbReference type="Proteomes" id="UP000472271">
    <property type="component" value="Chromosome 16"/>
</dbReference>
<evidence type="ECO:0000256" key="10">
    <source>
        <dbReference type="ARBA" id="ARBA00023203"/>
    </source>
</evidence>
<dbReference type="SUPFAM" id="SSF47031">
    <property type="entry name" value="Second domain of FERM"/>
    <property type="match status" value="1"/>
</dbReference>
<proteinExistence type="predicted"/>
<evidence type="ECO:0000256" key="12">
    <source>
        <dbReference type="ARBA" id="ARBA00023242"/>
    </source>
</evidence>
<dbReference type="Pfam" id="PF00373">
    <property type="entry name" value="FERM_M"/>
    <property type="match status" value="1"/>
</dbReference>
<dbReference type="InterPro" id="IPR029071">
    <property type="entry name" value="Ubiquitin-like_domsf"/>
</dbReference>
<keyword evidence="8" id="KW-0498">Mitosis</keyword>
<feature type="transmembrane region" description="Helical" evidence="17">
    <location>
        <begin position="484"/>
        <end position="505"/>
    </location>
</feature>
<evidence type="ECO:0000256" key="2">
    <source>
        <dbReference type="ARBA" id="ARBA00004245"/>
    </source>
</evidence>
<dbReference type="GO" id="GO:0005886">
    <property type="term" value="C:plasma membrane"/>
    <property type="evidence" value="ECO:0007669"/>
    <property type="project" value="TreeGrafter"/>
</dbReference>
<evidence type="ECO:0000313" key="20">
    <source>
        <dbReference type="Proteomes" id="UP000472271"/>
    </source>
</evidence>
<comment type="subcellular location">
    <subcellularLocation>
        <location evidence="3">Cytoplasm</location>
        <location evidence="3">Cell cortex</location>
    </subcellularLocation>
    <subcellularLocation>
        <location evidence="2">Cytoplasm</location>
        <location evidence="2">Cytoskeleton</location>
    </subcellularLocation>
    <subcellularLocation>
        <location evidence="1">Nucleus</location>
    </subcellularLocation>
</comment>
<dbReference type="GO" id="GO:0031032">
    <property type="term" value="P:actomyosin structure organization"/>
    <property type="evidence" value="ECO:0007669"/>
    <property type="project" value="TreeGrafter"/>
</dbReference>
<dbReference type="Pfam" id="PF08736">
    <property type="entry name" value="FA"/>
    <property type="match status" value="1"/>
</dbReference>
<sequence length="524" mass="60013">MQCKVTLLDDAQFECELDKHAKGQELITKVCDHLNLLEKDYFGLAHWESPNNKTWIEPTKELRKQVPGAVYELTFNVKFYPPDPAQLTEDLTRYFLCLQLRKDIMRGVLPCSFVTLSLLGSYTAQSEIGEYDPELHGADYVKDLNLAPGQSKELEEKVMELHRTYRSMSPAQADMLFLENAKKLAMYGVDLHQAKDLDGVDITLGVCSSGLMVYKDKLRINRFPWPKVLKISYKRSSFFIKIRPSEQEQYESTIGFKLPNYKASKKLWKVCVEHHTFFRVSTVEAPSSRRFLVLGSKFRYSGRTQAQTRQASSLIDRPAPRFTRSASKRLSRNLDGAVSTQRGARPVSAPVFSQAALAEAGIPMALFDQPQTSTPIKTSRQEERRLEVTVETVEPSKMETVTEVKEFDKPQEDLLRHHASISELKRNFMESVPEPRPSEWDKRLSTHSPFRTLGINGQPLPSADGVIARSDTEQIRNLHFSFPLAFFSRCIFLFFPAAFFTSWLFNHEETRPHSQLHQCLSTIM</sequence>
<evidence type="ECO:0000256" key="4">
    <source>
        <dbReference type="ARBA" id="ARBA00022448"/>
    </source>
</evidence>
<dbReference type="InterPro" id="IPR018979">
    <property type="entry name" value="FERM_N"/>
</dbReference>
<feature type="domain" description="FERM" evidence="18">
    <location>
        <begin position="1"/>
        <end position="282"/>
    </location>
</feature>
<dbReference type="Pfam" id="PF09380">
    <property type="entry name" value="FERM_C"/>
    <property type="match status" value="1"/>
</dbReference>
<accession>A0A672ZYD1</accession>
<dbReference type="SMART" id="SM00295">
    <property type="entry name" value="B41"/>
    <property type="match status" value="1"/>
</dbReference>
<reference evidence="19" key="3">
    <citation type="submission" date="2025-09" db="UniProtKB">
        <authorList>
            <consortium name="Ensembl"/>
        </authorList>
    </citation>
    <scope>IDENTIFICATION</scope>
</reference>
<dbReference type="CDD" id="cd14473">
    <property type="entry name" value="FERM_B-lobe"/>
    <property type="match status" value="1"/>
</dbReference>
<dbReference type="InterPro" id="IPR019749">
    <property type="entry name" value="Band_41_domain"/>
</dbReference>
<dbReference type="SUPFAM" id="SSF50729">
    <property type="entry name" value="PH domain-like"/>
    <property type="match status" value="1"/>
</dbReference>
<dbReference type="PANTHER" id="PTHR23280">
    <property type="entry name" value="4.1 G PROTEIN"/>
    <property type="match status" value="1"/>
</dbReference>
<evidence type="ECO:0000256" key="5">
    <source>
        <dbReference type="ARBA" id="ARBA00022490"/>
    </source>
</evidence>
<evidence type="ECO:0000256" key="9">
    <source>
        <dbReference type="ARBA" id="ARBA00022860"/>
    </source>
</evidence>
<dbReference type="InterPro" id="IPR035963">
    <property type="entry name" value="FERM_2"/>
</dbReference>
<dbReference type="PIRSF" id="PIRSF002304">
    <property type="entry name" value="Membrane_skeletal_4_1"/>
    <property type="match status" value="1"/>
</dbReference>